<dbReference type="RefSeq" id="WP_010313815.1">
    <property type="nucleotide sequence ID" value="NZ_CP061007.1"/>
</dbReference>
<dbReference type="InterPro" id="IPR014757">
    <property type="entry name" value="Tscrpt_reg_IclR_C"/>
</dbReference>
<accession>A0A2N3XXZ3</accession>
<dbReference type="EMBL" id="PJNB01000001">
    <property type="protein sequence ID" value="PKW15545.1"/>
    <property type="molecule type" value="Genomic_DNA"/>
</dbReference>
<sequence>MVEVEGAQAAYRLLDVLSELGVHADGVQLSGMARTLELPLSTTRRLLRVLCDRGFAVQDEVTRLYQLGPQARILGTVRLDRRTLAELSLPVLEELRERSAETVFLSVRDGLELSYVECLRSPQPVQMYGEVGQRVPLHATAQGKAILAFLPEVLVERLLPRLDYTRFTRNTLASMPALRAELDTVRSRRYATNLEEREPDVRSVAAPILDQLGNAVASVCVGAPAYRLDDHRIHEELAPLLRKAADQIATSLFPRVAAASPRRTPRRT</sequence>
<dbReference type="PROSITE" id="PS51077">
    <property type="entry name" value="HTH_ICLR"/>
    <property type="match status" value="1"/>
</dbReference>
<keyword evidence="7" id="KW-1185">Reference proteome</keyword>
<dbReference type="InterPro" id="IPR005471">
    <property type="entry name" value="Tscrpt_reg_IclR_N"/>
</dbReference>
<proteinExistence type="predicted"/>
<dbReference type="GO" id="GO:0003700">
    <property type="term" value="F:DNA-binding transcription factor activity"/>
    <property type="evidence" value="ECO:0007669"/>
    <property type="project" value="TreeGrafter"/>
</dbReference>
<dbReference type="Gene3D" id="3.30.450.40">
    <property type="match status" value="1"/>
</dbReference>
<dbReference type="PROSITE" id="PS51078">
    <property type="entry name" value="ICLR_ED"/>
    <property type="match status" value="1"/>
</dbReference>
<dbReference type="GO" id="GO:0003677">
    <property type="term" value="F:DNA binding"/>
    <property type="evidence" value="ECO:0007669"/>
    <property type="project" value="UniProtKB-KW"/>
</dbReference>
<dbReference type="SMART" id="SM00346">
    <property type="entry name" value="HTH_ICLR"/>
    <property type="match status" value="1"/>
</dbReference>
<dbReference type="STRING" id="994479.GCA_000194155_06731"/>
<evidence type="ECO:0000313" key="6">
    <source>
        <dbReference type="EMBL" id="PKW15545.1"/>
    </source>
</evidence>
<dbReference type="InterPro" id="IPR029016">
    <property type="entry name" value="GAF-like_dom_sf"/>
</dbReference>
<evidence type="ECO:0000259" key="4">
    <source>
        <dbReference type="PROSITE" id="PS51077"/>
    </source>
</evidence>
<comment type="caution">
    <text evidence="6">The sequence shown here is derived from an EMBL/GenBank/DDBJ whole genome shotgun (WGS) entry which is preliminary data.</text>
</comment>
<dbReference type="InterPro" id="IPR050707">
    <property type="entry name" value="HTH_MetabolicPath_Reg"/>
</dbReference>
<organism evidence="6 7">
    <name type="scientific">Saccharopolyspora spinosa</name>
    <dbReference type="NCBI Taxonomy" id="60894"/>
    <lineage>
        <taxon>Bacteria</taxon>
        <taxon>Bacillati</taxon>
        <taxon>Actinomycetota</taxon>
        <taxon>Actinomycetes</taxon>
        <taxon>Pseudonocardiales</taxon>
        <taxon>Pseudonocardiaceae</taxon>
        <taxon>Saccharopolyspora</taxon>
    </lineage>
</organism>
<dbReference type="Gene3D" id="1.10.10.10">
    <property type="entry name" value="Winged helix-like DNA-binding domain superfamily/Winged helix DNA-binding domain"/>
    <property type="match status" value="1"/>
</dbReference>
<keyword evidence="3" id="KW-0804">Transcription</keyword>
<evidence type="ECO:0000256" key="3">
    <source>
        <dbReference type="ARBA" id="ARBA00023163"/>
    </source>
</evidence>
<reference evidence="6" key="1">
    <citation type="submission" date="2017-12" db="EMBL/GenBank/DDBJ databases">
        <title>Sequencing the genomes of 1000 Actinobacteria strains.</title>
        <authorList>
            <person name="Klenk H.-P."/>
        </authorList>
    </citation>
    <scope>NUCLEOTIDE SEQUENCE [LARGE SCALE GENOMIC DNA]</scope>
    <source>
        <strain evidence="6">DSM 44228</strain>
    </source>
</reference>
<dbReference type="GO" id="GO:0045892">
    <property type="term" value="P:negative regulation of DNA-templated transcription"/>
    <property type="evidence" value="ECO:0007669"/>
    <property type="project" value="TreeGrafter"/>
</dbReference>
<dbReference type="Proteomes" id="UP000233786">
    <property type="component" value="Unassembled WGS sequence"/>
</dbReference>
<evidence type="ECO:0000259" key="5">
    <source>
        <dbReference type="PROSITE" id="PS51078"/>
    </source>
</evidence>
<dbReference type="InterPro" id="IPR036388">
    <property type="entry name" value="WH-like_DNA-bd_sf"/>
</dbReference>
<protein>
    <submittedName>
        <fullName evidence="6">IclR family transcriptional regulator</fullName>
    </submittedName>
</protein>
<keyword evidence="1" id="KW-0805">Transcription regulation</keyword>
<feature type="domain" description="HTH iclR-type" evidence="4">
    <location>
        <begin position="4"/>
        <end position="69"/>
    </location>
</feature>
<dbReference type="SUPFAM" id="SSF46785">
    <property type="entry name" value="Winged helix' DNA-binding domain"/>
    <property type="match status" value="1"/>
</dbReference>
<dbReference type="SUPFAM" id="SSF55781">
    <property type="entry name" value="GAF domain-like"/>
    <property type="match status" value="1"/>
</dbReference>
<gene>
    <name evidence="6" type="ORF">A8926_3274</name>
</gene>
<keyword evidence="2" id="KW-0238">DNA-binding</keyword>
<name>A0A2N3XXZ3_SACSN</name>
<dbReference type="InterPro" id="IPR036390">
    <property type="entry name" value="WH_DNA-bd_sf"/>
</dbReference>
<dbReference type="Pfam" id="PF09339">
    <property type="entry name" value="HTH_IclR"/>
    <property type="match status" value="1"/>
</dbReference>
<feature type="domain" description="IclR-ED" evidence="5">
    <location>
        <begin position="70"/>
        <end position="254"/>
    </location>
</feature>
<dbReference type="PANTHER" id="PTHR30136:SF24">
    <property type="entry name" value="HTH-TYPE TRANSCRIPTIONAL REPRESSOR ALLR"/>
    <property type="match status" value="1"/>
</dbReference>
<dbReference type="PANTHER" id="PTHR30136">
    <property type="entry name" value="HELIX-TURN-HELIX TRANSCRIPTIONAL REGULATOR, ICLR FAMILY"/>
    <property type="match status" value="1"/>
</dbReference>
<dbReference type="AlphaFoldDB" id="A0A2N3XXZ3"/>
<evidence type="ECO:0000256" key="2">
    <source>
        <dbReference type="ARBA" id="ARBA00023125"/>
    </source>
</evidence>
<dbReference type="Pfam" id="PF01614">
    <property type="entry name" value="IclR_C"/>
    <property type="match status" value="1"/>
</dbReference>
<evidence type="ECO:0000313" key="7">
    <source>
        <dbReference type="Proteomes" id="UP000233786"/>
    </source>
</evidence>
<evidence type="ECO:0000256" key="1">
    <source>
        <dbReference type="ARBA" id="ARBA00023015"/>
    </source>
</evidence>